<evidence type="ECO:0000256" key="3">
    <source>
        <dbReference type="ARBA" id="ARBA00023098"/>
    </source>
</evidence>
<accession>A0A494YYK2</accession>
<gene>
    <name evidence="5" type="ORF">D8M03_12075</name>
</gene>
<organism evidence="5 6">
    <name type="scientific">Ureibacillus endophyticus</name>
    <dbReference type="NCBI Taxonomy" id="1978490"/>
    <lineage>
        <taxon>Bacteria</taxon>
        <taxon>Bacillati</taxon>
        <taxon>Bacillota</taxon>
        <taxon>Bacilli</taxon>
        <taxon>Bacillales</taxon>
        <taxon>Caryophanaceae</taxon>
        <taxon>Ureibacillus</taxon>
    </lineage>
</organism>
<dbReference type="PANTHER" id="PTHR10272:SF0">
    <property type="entry name" value="PLATELET-ACTIVATING FACTOR ACETYLHYDROLASE"/>
    <property type="match status" value="1"/>
</dbReference>
<keyword evidence="1 5" id="KW-0378">Hydrolase</keyword>
<evidence type="ECO:0000256" key="2">
    <source>
        <dbReference type="ARBA" id="ARBA00022963"/>
    </source>
</evidence>
<dbReference type="AlphaFoldDB" id="A0A494YYK2"/>
<keyword evidence="4" id="KW-1133">Transmembrane helix</keyword>
<proteinExistence type="predicted"/>
<protein>
    <submittedName>
        <fullName evidence="5">Alpha/beta hydrolase</fullName>
    </submittedName>
</protein>
<keyword evidence="6" id="KW-1185">Reference proteome</keyword>
<keyword evidence="4" id="KW-0472">Membrane</keyword>
<dbReference type="Pfam" id="PF03403">
    <property type="entry name" value="PAF-AH_p_II"/>
    <property type="match status" value="1"/>
</dbReference>
<name>A0A494YYK2_9BACL</name>
<evidence type="ECO:0000313" key="5">
    <source>
        <dbReference type="EMBL" id="RKQ15310.1"/>
    </source>
</evidence>
<evidence type="ECO:0000256" key="1">
    <source>
        <dbReference type="ARBA" id="ARBA00022801"/>
    </source>
</evidence>
<dbReference type="OrthoDB" id="9814760at2"/>
<evidence type="ECO:0000313" key="6">
    <source>
        <dbReference type="Proteomes" id="UP000272238"/>
    </source>
</evidence>
<feature type="transmembrane region" description="Helical" evidence="4">
    <location>
        <begin position="90"/>
        <end position="111"/>
    </location>
</feature>
<dbReference type="EMBL" id="RBZN01000031">
    <property type="protein sequence ID" value="RKQ15310.1"/>
    <property type="molecule type" value="Genomic_DNA"/>
</dbReference>
<feature type="transmembrane region" description="Helical" evidence="4">
    <location>
        <begin position="33"/>
        <end position="51"/>
    </location>
</feature>
<reference evidence="5 6" key="1">
    <citation type="journal article" date="2016" name="Antonie Van Leeuwenhoek">
        <title>Lysinibacillus endophyticus sp. nov., an indole-3-acetic acid producing endophytic bacterium isolated from corn root (Zea mays cv. Xinken-5).</title>
        <authorList>
            <person name="Yu J."/>
            <person name="Guan X."/>
            <person name="Liu C."/>
            <person name="Xiang W."/>
            <person name="Yu Z."/>
            <person name="Liu X."/>
            <person name="Wang G."/>
        </authorList>
    </citation>
    <scope>NUCLEOTIDE SEQUENCE [LARGE SCALE GENOMIC DNA]</scope>
    <source>
        <strain evidence="5 6">DSM 100506</strain>
    </source>
</reference>
<comment type="caution">
    <text evidence="5">The sequence shown here is derived from an EMBL/GenBank/DDBJ whole genome shotgun (WGS) entry which is preliminary data.</text>
</comment>
<keyword evidence="4" id="KW-0812">Transmembrane</keyword>
<sequence>MGIVLFCITLVLECGYAIYCIATKQHHKKIKNWLRIAVLIVFLILILSPIITWSFRWVLITTVFTISAGLATISLIRQKAYTKEFKNSRIIFNTFFTTCIFFLALTPAIIFPQYHKPEVTGEFKVVTATFTYVDENRKEEFENPYNNRSVNVEFWYPEEAKGTYPLLVFSHGANGVKASNASTFKELASHGYVVCSIDHPYHSFFTVSDMGEITTINNEYMKEVMDSNKGIYTNEEYFELFQKWMKLRTEDINFVIDTILQKTETDTNLVYQLINPEKIGVFGHSMGGSASVWVGGKREDIDAVVNLDAPFFSELKFNKQQNIIEASNHTYTTPILNIYTDDVWKQLGSNPTYAANKAANQNFVESYTTHFLGAKHLSLTDLSMISPFLSNLLQGGKADIDPLKCLEKENQLILQFFDYALKDDTNFELEQTYVLK</sequence>
<dbReference type="Proteomes" id="UP000272238">
    <property type="component" value="Unassembled WGS sequence"/>
</dbReference>
<dbReference type="SUPFAM" id="SSF53474">
    <property type="entry name" value="alpha/beta-Hydrolases"/>
    <property type="match status" value="1"/>
</dbReference>
<dbReference type="GO" id="GO:0003847">
    <property type="term" value="F:1-alkyl-2-acetylglycerophosphocholine esterase activity"/>
    <property type="evidence" value="ECO:0007669"/>
    <property type="project" value="TreeGrafter"/>
</dbReference>
<dbReference type="GO" id="GO:0016042">
    <property type="term" value="P:lipid catabolic process"/>
    <property type="evidence" value="ECO:0007669"/>
    <property type="project" value="UniProtKB-KW"/>
</dbReference>
<feature type="transmembrane region" description="Helical" evidence="4">
    <location>
        <begin position="57"/>
        <end position="78"/>
    </location>
</feature>
<keyword evidence="2" id="KW-0442">Lipid degradation</keyword>
<dbReference type="RefSeq" id="WP_121215038.1">
    <property type="nucleotide sequence ID" value="NZ_JAMYWW010000001.1"/>
</dbReference>
<keyword evidence="3" id="KW-0443">Lipid metabolism</keyword>
<evidence type="ECO:0000256" key="4">
    <source>
        <dbReference type="SAM" id="Phobius"/>
    </source>
</evidence>
<dbReference type="PANTHER" id="PTHR10272">
    <property type="entry name" value="PLATELET-ACTIVATING FACTOR ACETYLHYDROLASE"/>
    <property type="match status" value="1"/>
</dbReference>
<dbReference type="InterPro" id="IPR029058">
    <property type="entry name" value="AB_hydrolase_fold"/>
</dbReference>
<dbReference type="Gene3D" id="3.40.50.1820">
    <property type="entry name" value="alpha/beta hydrolase"/>
    <property type="match status" value="1"/>
</dbReference>